<sequence length="57" mass="6306">MTLAVVMGDSYGTGDIAQSQVFVCNSKELLGIDDKKLSKFLVSKQHSLRYVMDSTSY</sequence>
<protein>
    <submittedName>
        <fullName evidence="1">Uncharacterized protein</fullName>
    </submittedName>
</protein>
<dbReference type="AlphaFoldDB" id="S8BHF9"/>
<comment type="caution">
    <text evidence="1">The sequence shown here is derived from an EMBL/GenBank/DDBJ whole genome shotgun (WGS) entry which is preliminary data.</text>
</comment>
<keyword evidence="2" id="KW-1185">Reference proteome</keyword>
<dbReference type="HOGENOM" id="CLU_2996460_0_0_1"/>
<name>S8BHF9_DACHA</name>
<accession>S8BHF9</accession>
<evidence type="ECO:0000313" key="1">
    <source>
        <dbReference type="EMBL" id="EPS38768.1"/>
    </source>
</evidence>
<dbReference type="Proteomes" id="UP000015100">
    <property type="component" value="Unassembled WGS sequence"/>
</dbReference>
<reference evidence="1 2" key="1">
    <citation type="journal article" date="2013" name="PLoS Genet.">
        <title>Genomic mechanisms accounting for the adaptation to parasitism in nematode-trapping fungi.</title>
        <authorList>
            <person name="Meerupati T."/>
            <person name="Andersson K.M."/>
            <person name="Friman E."/>
            <person name="Kumar D."/>
            <person name="Tunlid A."/>
            <person name="Ahren D."/>
        </authorList>
    </citation>
    <scope>NUCLEOTIDE SEQUENCE [LARGE SCALE GENOMIC DNA]</scope>
    <source>
        <strain evidence="1 2">CBS 200.50</strain>
    </source>
</reference>
<reference evidence="2" key="2">
    <citation type="submission" date="2013-04" db="EMBL/GenBank/DDBJ databases">
        <title>Genomic mechanisms accounting for the adaptation to parasitism in nematode-trapping fungi.</title>
        <authorList>
            <person name="Ahren D.G."/>
        </authorList>
    </citation>
    <scope>NUCLEOTIDE SEQUENCE [LARGE SCALE GENOMIC DNA]</scope>
    <source>
        <strain evidence="2">CBS 200.50</strain>
    </source>
</reference>
<gene>
    <name evidence="1" type="ORF">H072_7467</name>
</gene>
<dbReference type="EMBL" id="AQGS01000531">
    <property type="protein sequence ID" value="EPS38768.1"/>
    <property type="molecule type" value="Genomic_DNA"/>
</dbReference>
<proteinExistence type="predicted"/>
<evidence type="ECO:0000313" key="2">
    <source>
        <dbReference type="Proteomes" id="UP000015100"/>
    </source>
</evidence>
<organism evidence="1 2">
    <name type="scientific">Dactylellina haptotyla (strain CBS 200.50)</name>
    <name type="common">Nematode-trapping fungus</name>
    <name type="synonym">Monacrosporium haptotylum</name>
    <dbReference type="NCBI Taxonomy" id="1284197"/>
    <lineage>
        <taxon>Eukaryota</taxon>
        <taxon>Fungi</taxon>
        <taxon>Dikarya</taxon>
        <taxon>Ascomycota</taxon>
        <taxon>Pezizomycotina</taxon>
        <taxon>Orbiliomycetes</taxon>
        <taxon>Orbiliales</taxon>
        <taxon>Orbiliaceae</taxon>
        <taxon>Dactylellina</taxon>
    </lineage>
</organism>